<evidence type="ECO:0000313" key="2">
    <source>
        <dbReference type="Proteomes" id="UP001497382"/>
    </source>
</evidence>
<evidence type="ECO:0000313" key="1">
    <source>
        <dbReference type="EMBL" id="CAL1293874.1"/>
    </source>
</evidence>
<comment type="caution">
    <text evidence="1">The sequence shown here is derived from an EMBL/GenBank/DDBJ whole genome shotgun (WGS) entry which is preliminary data.</text>
</comment>
<dbReference type="EMBL" id="CAXIEN010000336">
    <property type="protein sequence ID" value="CAL1293874.1"/>
    <property type="molecule type" value="Genomic_DNA"/>
</dbReference>
<accession>A0AAV2BD55</accession>
<protein>
    <submittedName>
        <fullName evidence="1">Uncharacterized protein</fullName>
    </submittedName>
</protein>
<sequence>MGIFHSHQRERQITKLENLPHKSHQQILVEEALSNTAVEGDIWIPVRTLNRGWKTGRCHVTRCYSTLLFCLWISAGSPNDVIMSER</sequence>
<proteinExistence type="predicted"/>
<organism evidence="1 2">
    <name type="scientific">Larinioides sclopetarius</name>
    <dbReference type="NCBI Taxonomy" id="280406"/>
    <lineage>
        <taxon>Eukaryota</taxon>
        <taxon>Metazoa</taxon>
        <taxon>Ecdysozoa</taxon>
        <taxon>Arthropoda</taxon>
        <taxon>Chelicerata</taxon>
        <taxon>Arachnida</taxon>
        <taxon>Araneae</taxon>
        <taxon>Araneomorphae</taxon>
        <taxon>Entelegynae</taxon>
        <taxon>Araneoidea</taxon>
        <taxon>Araneidae</taxon>
        <taxon>Larinioides</taxon>
    </lineage>
</organism>
<dbReference type="Proteomes" id="UP001497382">
    <property type="component" value="Unassembled WGS sequence"/>
</dbReference>
<keyword evidence="2" id="KW-1185">Reference proteome</keyword>
<gene>
    <name evidence="1" type="ORF">LARSCL_LOCUS18457</name>
</gene>
<reference evidence="1 2" key="1">
    <citation type="submission" date="2024-04" db="EMBL/GenBank/DDBJ databases">
        <authorList>
            <person name="Rising A."/>
            <person name="Reimegard J."/>
            <person name="Sonavane S."/>
            <person name="Akerstrom W."/>
            <person name="Nylinder S."/>
            <person name="Hedman E."/>
            <person name="Kallberg Y."/>
        </authorList>
    </citation>
    <scope>NUCLEOTIDE SEQUENCE [LARGE SCALE GENOMIC DNA]</scope>
</reference>
<name>A0AAV2BD55_9ARAC</name>
<dbReference type="AlphaFoldDB" id="A0AAV2BD55"/>